<dbReference type="Pfam" id="PF12679">
    <property type="entry name" value="ABC2_membrane_2"/>
    <property type="match status" value="1"/>
</dbReference>
<dbReference type="GO" id="GO:0005886">
    <property type="term" value="C:plasma membrane"/>
    <property type="evidence" value="ECO:0007669"/>
    <property type="project" value="UniProtKB-SubCell"/>
</dbReference>
<keyword evidence="1" id="KW-0472">Membrane</keyword>
<dbReference type="PANTHER" id="PTHR43471:SF10">
    <property type="entry name" value="SLL1107 PROTEIN"/>
    <property type="match status" value="1"/>
</dbReference>
<keyword evidence="1" id="KW-1133">Transmembrane helix</keyword>
<feature type="transmembrane region" description="Helical" evidence="1">
    <location>
        <begin position="242"/>
        <end position="265"/>
    </location>
</feature>
<evidence type="ECO:0000256" key="1">
    <source>
        <dbReference type="SAM" id="Phobius"/>
    </source>
</evidence>
<dbReference type="EMBL" id="JACADJ010000074">
    <property type="protein sequence ID" value="NWH06408.1"/>
    <property type="molecule type" value="Genomic_DNA"/>
</dbReference>
<dbReference type="Proteomes" id="UP000553343">
    <property type="component" value="Unassembled WGS sequence"/>
</dbReference>
<dbReference type="RefSeq" id="WP_178367860.1">
    <property type="nucleotide sequence ID" value="NZ_JACADJ010000074.1"/>
</dbReference>
<comment type="caution">
    <text evidence="2">The sequence shown here is derived from an EMBL/GenBank/DDBJ whole genome shotgun (WGS) entry which is preliminary data.</text>
</comment>
<sequence length="271" mass="30452">MLNKVLSLSILTFLEGVRDRAIFGIGLFALAMMSVTLVVLGFFMRELDKVAVDINLSAISLAGLLVTFFLSINLMAKDIDKRTIYCVMSKPFSRAQYVWGKYIGILFIISTAFAVLTFCSSLTIVIAKMQYTNWFKAFSWIEYFKAVYASFLMFVVLNAFIIFFSSITSSSFLTLLFSICTYIAGQTIEEVVIYLKSANGQEAQLSEFIQKMIDILQYILPNLSVFDLKVQASHAIHLPLDYLLAITGYAAIYSGILMIAASLMFSRRELP</sequence>
<dbReference type="PANTHER" id="PTHR43471">
    <property type="entry name" value="ABC TRANSPORTER PERMEASE"/>
    <property type="match status" value="1"/>
</dbReference>
<organism evidence="2 3">
    <name type="scientific">Desulfobacter latus</name>
    <dbReference type="NCBI Taxonomy" id="2292"/>
    <lineage>
        <taxon>Bacteria</taxon>
        <taxon>Pseudomonadati</taxon>
        <taxon>Thermodesulfobacteriota</taxon>
        <taxon>Desulfobacteria</taxon>
        <taxon>Desulfobacterales</taxon>
        <taxon>Desulfobacteraceae</taxon>
        <taxon>Desulfobacter</taxon>
    </lineage>
</organism>
<keyword evidence="3" id="KW-1185">Reference proteome</keyword>
<feature type="transmembrane region" description="Helical" evidence="1">
    <location>
        <begin position="56"/>
        <end position="76"/>
    </location>
</feature>
<dbReference type="AlphaFoldDB" id="A0A850TCE5"/>
<name>A0A850TCE5_9BACT</name>
<reference evidence="2 3" key="1">
    <citation type="submission" date="2020-06" db="EMBL/GenBank/DDBJ databases">
        <title>High-quality draft genome of sulfate reducer Desulfobacter latus type strain AcrS2 isolated from marine sediment.</title>
        <authorList>
            <person name="Hoppe M."/>
            <person name="Larsen C.K."/>
            <person name="Marshall I.P.G."/>
            <person name="Schramm A."/>
            <person name="Marietou A.G."/>
        </authorList>
    </citation>
    <scope>NUCLEOTIDE SEQUENCE [LARGE SCALE GENOMIC DNA]</scope>
    <source>
        <strain evidence="2 3">AcRS2</strain>
    </source>
</reference>
<feature type="transmembrane region" description="Helical" evidence="1">
    <location>
        <begin position="21"/>
        <end position="44"/>
    </location>
</feature>
<evidence type="ECO:0000313" key="3">
    <source>
        <dbReference type="Proteomes" id="UP000553343"/>
    </source>
</evidence>
<gene>
    <name evidence="2" type="ORF">HXW94_15705</name>
</gene>
<keyword evidence="1" id="KW-0812">Transmembrane</keyword>
<feature type="transmembrane region" description="Helical" evidence="1">
    <location>
        <begin position="97"/>
        <end position="126"/>
    </location>
</feature>
<evidence type="ECO:0000313" key="2">
    <source>
        <dbReference type="EMBL" id="NWH06408.1"/>
    </source>
</evidence>
<dbReference type="GO" id="GO:0140359">
    <property type="term" value="F:ABC-type transporter activity"/>
    <property type="evidence" value="ECO:0007669"/>
    <property type="project" value="InterPro"/>
</dbReference>
<accession>A0A850TCE5</accession>
<protein>
    <submittedName>
        <fullName evidence="2">ABC transporter permease subunit</fullName>
    </submittedName>
</protein>
<proteinExistence type="predicted"/>
<feature type="transmembrane region" description="Helical" evidence="1">
    <location>
        <begin position="146"/>
        <end position="164"/>
    </location>
</feature>